<evidence type="ECO:0000256" key="5">
    <source>
        <dbReference type="ARBA" id="ARBA00022723"/>
    </source>
</evidence>
<dbReference type="InterPro" id="IPR001128">
    <property type="entry name" value="Cyt_P450"/>
</dbReference>
<dbReference type="GO" id="GO:0004497">
    <property type="term" value="F:monooxygenase activity"/>
    <property type="evidence" value="ECO:0007669"/>
    <property type="project" value="UniProtKB-KW"/>
</dbReference>
<keyword evidence="9" id="KW-0472">Membrane</keyword>
<comment type="subcellular location">
    <subcellularLocation>
        <location evidence="2">Membrane</location>
    </subcellularLocation>
</comment>
<dbReference type="SUPFAM" id="SSF48264">
    <property type="entry name" value="Cytochrome P450"/>
    <property type="match status" value="1"/>
</dbReference>
<dbReference type="GO" id="GO:0016020">
    <property type="term" value="C:membrane"/>
    <property type="evidence" value="ECO:0007669"/>
    <property type="project" value="UniProtKB-SubCell"/>
</dbReference>
<dbReference type="Gene3D" id="1.10.630.10">
    <property type="entry name" value="Cytochrome P450"/>
    <property type="match status" value="1"/>
</dbReference>
<organism evidence="10 11">
    <name type="scientific">Hevea brasiliensis</name>
    <name type="common">Para rubber tree</name>
    <name type="synonym">Siphonia brasiliensis</name>
    <dbReference type="NCBI Taxonomy" id="3981"/>
    <lineage>
        <taxon>Eukaryota</taxon>
        <taxon>Viridiplantae</taxon>
        <taxon>Streptophyta</taxon>
        <taxon>Embryophyta</taxon>
        <taxon>Tracheophyta</taxon>
        <taxon>Spermatophyta</taxon>
        <taxon>Magnoliopsida</taxon>
        <taxon>eudicotyledons</taxon>
        <taxon>Gunneridae</taxon>
        <taxon>Pentapetalae</taxon>
        <taxon>rosids</taxon>
        <taxon>fabids</taxon>
        <taxon>Malpighiales</taxon>
        <taxon>Euphorbiaceae</taxon>
        <taxon>Crotonoideae</taxon>
        <taxon>Micrandreae</taxon>
        <taxon>Hevea</taxon>
    </lineage>
</organism>
<protein>
    <submittedName>
        <fullName evidence="10">Uncharacterized protein</fullName>
    </submittedName>
</protein>
<dbReference type="EMBL" id="JAAGAX010000018">
    <property type="protein sequence ID" value="KAF2284122.1"/>
    <property type="molecule type" value="Genomic_DNA"/>
</dbReference>
<sequence>MRKEELDLLIKDIQDAATKHAPVDLSAKVSSLSAAMSCRMVFGKKYTGKDIDERSFKAVIKEVMHLSADPNLGDYIPQIAGLDLQGLMKRMKAIAKVFDVFFEKIVDKHVQLKEDKDRNKDFVMLGFMESEETEYRISREHIKAIMLAQWTL</sequence>
<keyword evidence="5" id="KW-0479">Metal-binding</keyword>
<evidence type="ECO:0000313" key="10">
    <source>
        <dbReference type="EMBL" id="KAF2284122.1"/>
    </source>
</evidence>
<evidence type="ECO:0000256" key="6">
    <source>
        <dbReference type="ARBA" id="ARBA00023002"/>
    </source>
</evidence>
<keyword evidence="11" id="KW-1185">Reference proteome</keyword>
<evidence type="ECO:0000256" key="8">
    <source>
        <dbReference type="ARBA" id="ARBA00023033"/>
    </source>
</evidence>
<comment type="similarity">
    <text evidence="3">Belongs to the cytochrome P450 family.</text>
</comment>
<dbReference type="GO" id="GO:0005506">
    <property type="term" value="F:iron ion binding"/>
    <property type="evidence" value="ECO:0007669"/>
    <property type="project" value="InterPro"/>
</dbReference>
<evidence type="ECO:0000313" key="11">
    <source>
        <dbReference type="Proteomes" id="UP000467840"/>
    </source>
</evidence>
<dbReference type="PANTHER" id="PTHR47943:SF2">
    <property type="entry name" value="CYTOCHROME P450"/>
    <property type="match status" value="1"/>
</dbReference>
<name>A0A6A6K5V6_HEVBR</name>
<evidence type="ECO:0000256" key="3">
    <source>
        <dbReference type="ARBA" id="ARBA00010617"/>
    </source>
</evidence>
<dbReference type="GO" id="GO:0020037">
    <property type="term" value="F:heme binding"/>
    <property type="evidence" value="ECO:0007669"/>
    <property type="project" value="InterPro"/>
</dbReference>
<accession>A0A6A6K5V6</accession>
<gene>
    <name evidence="10" type="ORF">GH714_019229</name>
</gene>
<evidence type="ECO:0000256" key="9">
    <source>
        <dbReference type="ARBA" id="ARBA00023136"/>
    </source>
</evidence>
<evidence type="ECO:0000256" key="2">
    <source>
        <dbReference type="ARBA" id="ARBA00004370"/>
    </source>
</evidence>
<dbReference type="InterPro" id="IPR036396">
    <property type="entry name" value="Cyt_P450_sf"/>
</dbReference>
<dbReference type="Proteomes" id="UP000467840">
    <property type="component" value="Chromosome 12"/>
</dbReference>
<dbReference type="GO" id="GO:0016705">
    <property type="term" value="F:oxidoreductase activity, acting on paired donors, with incorporation or reduction of molecular oxygen"/>
    <property type="evidence" value="ECO:0007669"/>
    <property type="project" value="InterPro"/>
</dbReference>
<evidence type="ECO:0000256" key="1">
    <source>
        <dbReference type="ARBA" id="ARBA00001971"/>
    </source>
</evidence>
<keyword evidence="6" id="KW-0560">Oxidoreductase</keyword>
<dbReference type="AlphaFoldDB" id="A0A6A6K5V6"/>
<comment type="cofactor">
    <cofactor evidence="1">
        <name>heme</name>
        <dbReference type="ChEBI" id="CHEBI:30413"/>
    </cofactor>
</comment>
<keyword evidence="4" id="KW-0349">Heme</keyword>
<reference evidence="10 11" key="1">
    <citation type="journal article" date="2020" name="Mol. Plant">
        <title>The Chromosome-Based Rubber Tree Genome Provides New Insights into Spurge Genome Evolution and Rubber Biosynthesis.</title>
        <authorList>
            <person name="Liu J."/>
            <person name="Shi C."/>
            <person name="Shi C.C."/>
            <person name="Li W."/>
            <person name="Zhang Q.J."/>
            <person name="Zhang Y."/>
            <person name="Li K."/>
            <person name="Lu H.F."/>
            <person name="Shi C."/>
            <person name="Zhu S.T."/>
            <person name="Xiao Z.Y."/>
            <person name="Nan H."/>
            <person name="Yue Y."/>
            <person name="Zhu X.G."/>
            <person name="Wu Y."/>
            <person name="Hong X.N."/>
            <person name="Fan G.Y."/>
            <person name="Tong Y."/>
            <person name="Zhang D."/>
            <person name="Mao C.L."/>
            <person name="Liu Y.L."/>
            <person name="Hao S.J."/>
            <person name="Liu W.Q."/>
            <person name="Lv M.Q."/>
            <person name="Zhang H.B."/>
            <person name="Liu Y."/>
            <person name="Hu-Tang G.R."/>
            <person name="Wang J.P."/>
            <person name="Wang J.H."/>
            <person name="Sun Y.H."/>
            <person name="Ni S.B."/>
            <person name="Chen W.B."/>
            <person name="Zhang X.C."/>
            <person name="Jiao Y.N."/>
            <person name="Eichler E.E."/>
            <person name="Li G.H."/>
            <person name="Liu X."/>
            <person name="Gao L.Z."/>
        </authorList>
    </citation>
    <scope>NUCLEOTIDE SEQUENCE [LARGE SCALE GENOMIC DNA]</scope>
    <source>
        <strain evidence="11">cv. GT1</strain>
        <tissue evidence="10">Leaf</tissue>
    </source>
</reference>
<dbReference type="PANTHER" id="PTHR47943">
    <property type="entry name" value="CYTOCHROME P450 93A3-LIKE"/>
    <property type="match status" value="1"/>
</dbReference>
<evidence type="ECO:0000256" key="4">
    <source>
        <dbReference type="ARBA" id="ARBA00022617"/>
    </source>
</evidence>
<proteinExistence type="inferred from homology"/>
<keyword evidence="7" id="KW-0408">Iron</keyword>
<dbReference type="Pfam" id="PF00067">
    <property type="entry name" value="p450"/>
    <property type="match status" value="1"/>
</dbReference>
<comment type="caution">
    <text evidence="10">The sequence shown here is derived from an EMBL/GenBank/DDBJ whole genome shotgun (WGS) entry which is preliminary data.</text>
</comment>
<evidence type="ECO:0000256" key="7">
    <source>
        <dbReference type="ARBA" id="ARBA00023004"/>
    </source>
</evidence>
<keyword evidence="8" id="KW-0503">Monooxygenase</keyword>